<reference evidence="2" key="1">
    <citation type="submission" date="2017-12" db="EMBL/GenBank/DDBJ databases">
        <title>High-resolution comparative analysis of great ape genomes.</title>
        <authorList>
            <person name="Pollen A."/>
            <person name="Hastie A."/>
            <person name="Hormozdiari F."/>
            <person name="Dougherty M."/>
            <person name="Liu R."/>
            <person name="Chaisson M."/>
            <person name="Hoppe E."/>
            <person name="Hill C."/>
            <person name="Pang A."/>
            <person name="Hillier L."/>
            <person name="Baker C."/>
            <person name="Armstrong J."/>
            <person name="Shendure J."/>
            <person name="Paten B."/>
            <person name="Wilson R."/>
            <person name="Chao H."/>
            <person name="Schneider V."/>
            <person name="Ventura M."/>
            <person name="Kronenberg Z."/>
            <person name="Murali S."/>
            <person name="Gordon D."/>
            <person name="Cantsilieris S."/>
            <person name="Munson K."/>
            <person name="Nelson B."/>
            <person name="Raja A."/>
            <person name="Underwood J."/>
            <person name="Diekhans M."/>
            <person name="Fiddes I."/>
            <person name="Haussler D."/>
            <person name="Eichler E."/>
        </authorList>
    </citation>
    <scope>NUCLEOTIDE SEQUENCE [LARGE SCALE GENOMIC DNA]</scope>
    <source>
        <strain evidence="2">Susie</strain>
    </source>
</reference>
<protein>
    <submittedName>
        <fullName evidence="2">BBS2 isoform 9</fullName>
    </submittedName>
</protein>
<evidence type="ECO:0000259" key="1">
    <source>
        <dbReference type="Pfam" id="PF14782"/>
    </source>
</evidence>
<name>A0A2J8VYP5_PONAB</name>
<dbReference type="GO" id="GO:0016020">
    <property type="term" value="C:membrane"/>
    <property type="evidence" value="ECO:0007669"/>
    <property type="project" value="TreeGrafter"/>
</dbReference>
<dbReference type="AlphaFoldDB" id="A0A2J8VYP5"/>
<evidence type="ECO:0000313" key="2">
    <source>
        <dbReference type="EMBL" id="PNJ62657.1"/>
    </source>
</evidence>
<dbReference type="GO" id="GO:1905515">
    <property type="term" value="P:non-motile cilium assembly"/>
    <property type="evidence" value="ECO:0007669"/>
    <property type="project" value="InterPro"/>
</dbReference>
<organism evidence="2">
    <name type="scientific">Pongo abelii</name>
    <name type="common">Sumatran orangutan</name>
    <name type="synonym">Pongo pygmaeus abelii</name>
    <dbReference type="NCBI Taxonomy" id="9601"/>
    <lineage>
        <taxon>Eukaryota</taxon>
        <taxon>Metazoa</taxon>
        <taxon>Chordata</taxon>
        <taxon>Craniata</taxon>
        <taxon>Vertebrata</taxon>
        <taxon>Euteleostomi</taxon>
        <taxon>Mammalia</taxon>
        <taxon>Eutheria</taxon>
        <taxon>Euarchontoglires</taxon>
        <taxon>Primates</taxon>
        <taxon>Haplorrhini</taxon>
        <taxon>Catarrhini</taxon>
        <taxon>Hominidae</taxon>
        <taxon>Pongo</taxon>
    </lineage>
</organism>
<gene>
    <name evidence="2" type="ORF">CR201_G0014579</name>
</gene>
<comment type="caution">
    <text evidence="2">The sequence shown here is derived from an EMBL/GenBank/DDBJ whole genome shotgun (WGS) entry which is preliminary data.</text>
</comment>
<dbReference type="GO" id="GO:0031514">
    <property type="term" value="C:motile cilium"/>
    <property type="evidence" value="ECO:0007669"/>
    <property type="project" value="TreeGrafter"/>
</dbReference>
<dbReference type="GO" id="GO:0034464">
    <property type="term" value="C:BBSome"/>
    <property type="evidence" value="ECO:0007669"/>
    <property type="project" value="InterPro"/>
</dbReference>
<accession>A0A2J8VYP5</accession>
<dbReference type="GO" id="GO:0036064">
    <property type="term" value="C:ciliary basal body"/>
    <property type="evidence" value="ECO:0007669"/>
    <property type="project" value="TreeGrafter"/>
</dbReference>
<feature type="domain" description="BBS2 GAE" evidence="1">
    <location>
        <begin position="1"/>
        <end position="46"/>
    </location>
</feature>
<sequence>NLSSSICIPIAPPKDVPVDLHLKAFVGYRSSTQFHVFELTRQLPRFSMYALTSLDPASEPISYVNFTIAERAQRQ</sequence>
<dbReference type="InterPro" id="IPR029333">
    <property type="entry name" value="BBS2_GAE_dom"/>
</dbReference>
<dbReference type="Pfam" id="PF14782">
    <property type="entry name" value="BBS2_GAE"/>
    <property type="match status" value="1"/>
</dbReference>
<dbReference type="EMBL" id="NDHI03003406">
    <property type="protein sequence ID" value="PNJ62657.1"/>
    <property type="molecule type" value="Genomic_DNA"/>
</dbReference>
<dbReference type="PANTHER" id="PTHR32465">
    <property type="entry name" value="BARDET-BIEDL SYNDROME 2 PROTEIN"/>
    <property type="match status" value="1"/>
</dbReference>
<dbReference type="GO" id="GO:0043005">
    <property type="term" value="C:neuron projection"/>
    <property type="evidence" value="ECO:0007669"/>
    <property type="project" value="TreeGrafter"/>
</dbReference>
<dbReference type="InterPro" id="IPR016616">
    <property type="entry name" value="Bardet-Biedl_syndrome_2_prot"/>
</dbReference>
<dbReference type="PANTHER" id="PTHR32465:SF0">
    <property type="entry name" value="BARDET-BIEDL SYNDROME 2 PROTEIN"/>
    <property type="match status" value="1"/>
</dbReference>
<proteinExistence type="predicted"/>
<feature type="non-terminal residue" evidence="2">
    <location>
        <position position="1"/>
    </location>
</feature>